<dbReference type="STRING" id="1464122.SAMN05421737_103142"/>
<dbReference type="Pfam" id="PF06491">
    <property type="entry name" value="Disulph_isomer"/>
    <property type="match status" value="1"/>
</dbReference>
<organism evidence="2 3">
    <name type="scientific">Shouchella lonarensis</name>
    <dbReference type="NCBI Taxonomy" id="1464122"/>
    <lineage>
        <taxon>Bacteria</taxon>
        <taxon>Bacillati</taxon>
        <taxon>Bacillota</taxon>
        <taxon>Bacilli</taxon>
        <taxon>Bacillales</taxon>
        <taxon>Bacillaceae</taxon>
        <taxon>Shouchella</taxon>
    </lineage>
</organism>
<evidence type="ECO:0000313" key="3">
    <source>
        <dbReference type="Proteomes" id="UP000242662"/>
    </source>
</evidence>
<proteinExistence type="inferred from homology"/>
<dbReference type="Gene3D" id="6.10.250.2150">
    <property type="match status" value="1"/>
</dbReference>
<evidence type="ECO:0000256" key="1">
    <source>
        <dbReference type="ARBA" id="ARBA00038305"/>
    </source>
</evidence>
<dbReference type="RefSeq" id="WP_090774998.1">
    <property type="nucleotide sequence ID" value="NZ_FMYM01000003.1"/>
</dbReference>
<dbReference type="Proteomes" id="UP000242662">
    <property type="component" value="Unassembled WGS sequence"/>
</dbReference>
<dbReference type="PANTHER" id="PTHR40052">
    <property type="entry name" value="UPF0403 PROTEIN YQIW-RELATED"/>
    <property type="match status" value="1"/>
</dbReference>
<gene>
    <name evidence="2" type="ORF">SAMN05421737_103142</name>
</gene>
<accession>A0A1G6HDL4</accession>
<dbReference type="AlphaFoldDB" id="A0A1G6HDL4"/>
<dbReference type="Gene3D" id="3.40.30.10">
    <property type="entry name" value="Glutaredoxin"/>
    <property type="match status" value="1"/>
</dbReference>
<dbReference type="PANTHER" id="PTHR40052:SF2">
    <property type="entry name" value="BACILLIREDOXIN BRXA"/>
    <property type="match status" value="1"/>
</dbReference>
<reference evidence="3" key="1">
    <citation type="submission" date="2016-09" db="EMBL/GenBank/DDBJ databases">
        <authorList>
            <person name="Varghese N."/>
            <person name="Submissions S."/>
        </authorList>
    </citation>
    <scope>NUCLEOTIDE SEQUENCE [LARGE SCALE GENOMIC DNA]</scope>
    <source>
        <strain evidence="3">25nlg</strain>
    </source>
</reference>
<protein>
    <submittedName>
        <fullName evidence="2">Putative bacilliredoxin, YphP/YqiW family</fullName>
    </submittedName>
</protein>
<evidence type="ECO:0000313" key="2">
    <source>
        <dbReference type="EMBL" id="SDB91516.1"/>
    </source>
</evidence>
<comment type="similarity">
    <text evidence="1">Belongs to the bacilliredoxin family.</text>
</comment>
<keyword evidence="3" id="KW-1185">Reference proteome</keyword>
<dbReference type="OrthoDB" id="9793981at2"/>
<name>A0A1G6HDL4_9BACI</name>
<dbReference type="EMBL" id="FMYM01000003">
    <property type="protein sequence ID" value="SDB91516.1"/>
    <property type="molecule type" value="Genomic_DNA"/>
</dbReference>
<sequence length="146" mass="16062">MSTAYEAYMRQVTAPMRKELTEAGFMELTTAEAVEDYMATVEGTTLVLVNSVCGCAAGLARPTAVYSLQHDHKPDHCVTVFAGQDKEATAKMRTFFDAYPPSSPSMVLLKGTEVVHFIPREDIEGAAPETLVRRLAQAYNDHCNEK</sequence>
<dbReference type="NCBIfam" id="TIGR04191">
    <property type="entry name" value="YphP_YqiW"/>
    <property type="match status" value="1"/>
</dbReference>
<dbReference type="InterPro" id="IPR009474">
    <property type="entry name" value="BrxB/BrxA"/>
</dbReference>